<evidence type="ECO:0000256" key="1">
    <source>
        <dbReference type="SAM" id="MobiDB-lite"/>
    </source>
</evidence>
<comment type="caution">
    <text evidence="2">The sequence shown here is derived from an EMBL/GenBank/DDBJ whole genome shotgun (WGS) entry which is preliminary data.</text>
</comment>
<dbReference type="Proteomes" id="UP000289738">
    <property type="component" value="Chromosome A09"/>
</dbReference>
<keyword evidence="3" id="KW-1185">Reference proteome</keyword>
<organism evidence="2 3">
    <name type="scientific">Arachis hypogaea</name>
    <name type="common">Peanut</name>
    <dbReference type="NCBI Taxonomy" id="3818"/>
    <lineage>
        <taxon>Eukaryota</taxon>
        <taxon>Viridiplantae</taxon>
        <taxon>Streptophyta</taxon>
        <taxon>Embryophyta</taxon>
        <taxon>Tracheophyta</taxon>
        <taxon>Spermatophyta</taxon>
        <taxon>Magnoliopsida</taxon>
        <taxon>eudicotyledons</taxon>
        <taxon>Gunneridae</taxon>
        <taxon>Pentapetalae</taxon>
        <taxon>rosids</taxon>
        <taxon>fabids</taxon>
        <taxon>Fabales</taxon>
        <taxon>Fabaceae</taxon>
        <taxon>Papilionoideae</taxon>
        <taxon>50 kb inversion clade</taxon>
        <taxon>dalbergioids sensu lato</taxon>
        <taxon>Dalbergieae</taxon>
        <taxon>Pterocarpus clade</taxon>
        <taxon>Arachis</taxon>
    </lineage>
</organism>
<feature type="region of interest" description="Disordered" evidence="1">
    <location>
        <begin position="53"/>
        <end position="75"/>
    </location>
</feature>
<dbReference type="AlphaFoldDB" id="A0A445BGL0"/>
<protein>
    <submittedName>
        <fullName evidence="2">Uncharacterized protein</fullName>
    </submittedName>
</protein>
<accession>A0A445BGL0</accession>
<reference evidence="2 3" key="1">
    <citation type="submission" date="2019-01" db="EMBL/GenBank/DDBJ databases">
        <title>Sequencing of cultivated peanut Arachis hypogaea provides insights into genome evolution and oil improvement.</title>
        <authorList>
            <person name="Chen X."/>
        </authorList>
    </citation>
    <scope>NUCLEOTIDE SEQUENCE [LARGE SCALE GENOMIC DNA]</scope>
    <source>
        <strain evidence="3">cv. Fuhuasheng</strain>
        <tissue evidence="2">Leaves</tissue>
    </source>
</reference>
<evidence type="ECO:0000313" key="2">
    <source>
        <dbReference type="EMBL" id="RYR37822.1"/>
    </source>
</evidence>
<sequence>MNYITREVQNVSKQDDAKEFEKYLLRMKEENKNFFFELNLEVDHSIKNPKLLPQLHPNHHGSENRFKPVDRIANR</sequence>
<proteinExistence type="predicted"/>
<feature type="compositionally biased region" description="Basic and acidic residues" evidence="1">
    <location>
        <begin position="60"/>
        <end position="75"/>
    </location>
</feature>
<name>A0A445BGL0_ARAHY</name>
<dbReference type="EMBL" id="SDMP01000009">
    <property type="protein sequence ID" value="RYR37822.1"/>
    <property type="molecule type" value="Genomic_DNA"/>
</dbReference>
<gene>
    <name evidence="2" type="ORF">Ahy_A09g042720</name>
</gene>
<evidence type="ECO:0000313" key="3">
    <source>
        <dbReference type="Proteomes" id="UP000289738"/>
    </source>
</evidence>